<evidence type="ECO:0000256" key="3">
    <source>
        <dbReference type="ARBA" id="ARBA00023098"/>
    </source>
</evidence>
<dbReference type="PANTHER" id="PTHR10272:SF0">
    <property type="entry name" value="PLATELET-ACTIVATING FACTOR ACETYLHYDROLASE"/>
    <property type="match status" value="1"/>
</dbReference>
<dbReference type="SUPFAM" id="SSF53474">
    <property type="entry name" value="alpha/beta-Hydrolases"/>
    <property type="match status" value="1"/>
</dbReference>
<organism evidence="4 5">
    <name type="scientific">Alicyclobacillus fodiniaquatilis</name>
    <dbReference type="NCBI Taxonomy" id="1661150"/>
    <lineage>
        <taxon>Bacteria</taxon>
        <taxon>Bacillati</taxon>
        <taxon>Bacillota</taxon>
        <taxon>Bacilli</taxon>
        <taxon>Bacillales</taxon>
        <taxon>Alicyclobacillaceae</taxon>
        <taxon>Alicyclobacillus</taxon>
    </lineage>
</organism>
<sequence>MAIGRVTKVLTDHGRAETFNDFAGCRTFPISIFYSINAEHIPHHQANFLSLFHPFEDEVSRIFSEMGISKEKLVNYPVSIVENANPVLPCNSCPVVIFSPAFGIERDLYMELITSIVESGYIVVTVGTPYESLFTVFPTDTIIRQAKQVSNQDFADFTGLKELVHIRMEDIKCVIDHLTLWNNEDRLLGNKFDLKRIGMIGHSLGGAAAFNAGTQDERVRCVVLLDASLHLLDYSDLDVPLLNMRQQAASLPELLADMREVIATAYIDGQRRLYDCVQSTKSFVKVIGSSHMSFSTFGRLVEQTSTDVTNTIQQVTVSFLKEFLSGEQGVYSELIHGGNRPPNLIEINNMGVAYSP</sequence>
<keyword evidence="5" id="KW-1185">Reference proteome</keyword>
<keyword evidence="1 4" id="KW-0378">Hydrolase</keyword>
<dbReference type="PANTHER" id="PTHR10272">
    <property type="entry name" value="PLATELET-ACTIVATING FACTOR ACETYLHYDROLASE"/>
    <property type="match status" value="1"/>
</dbReference>
<name>A0ABW4JJJ0_9BACL</name>
<evidence type="ECO:0000313" key="5">
    <source>
        <dbReference type="Proteomes" id="UP001597079"/>
    </source>
</evidence>
<dbReference type="Proteomes" id="UP001597079">
    <property type="component" value="Unassembled WGS sequence"/>
</dbReference>
<dbReference type="GO" id="GO:0016787">
    <property type="term" value="F:hydrolase activity"/>
    <property type="evidence" value="ECO:0007669"/>
    <property type="project" value="UniProtKB-KW"/>
</dbReference>
<evidence type="ECO:0000256" key="1">
    <source>
        <dbReference type="ARBA" id="ARBA00022801"/>
    </source>
</evidence>
<evidence type="ECO:0000256" key="2">
    <source>
        <dbReference type="ARBA" id="ARBA00022963"/>
    </source>
</evidence>
<reference evidence="5" key="1">
    <citation type="journal article" date="2019" name="Int. J. Syst. Evol. Microbiol.">
        <title>The Global Catalogue of Microorganisms (GCM) 10K type strain sequencing project: providing services to taxonomists for standard genome sequencing and annotation.</title>
        <authorList>
            <consortium name="The Broad Institute Genomics Platform"/>
            <consortium name="The Broad Institute Genome Sequencing Center for Infectious Disease"/>
            <person name="Wu L."/>
            <person name="Ma J."/>
        </authorList>
    </citation>
    <scope>NUCLEOTIDE SEQUENCE [LARGE SCALE GENOMIC DNA]</scope>
    <source>
        <strain evidence="5">CGMCC 1.12286</strain>
    </source>
</reference>
<dbReference type="EMBL" id="JBHUCX010000069">
    <property type="protein sequence ID" value="MFD1676562.1"/>
    <property type="molecule type" value="Genomic_DNA"/>
</dbReference>
<dbReference type="InterPro" id="IPR029058">
    <property type="entry name" value="AB_hydrolase_fold"/>
</dbReference>
<proteinExistence type="predicted"/>
<keyword evidence="2" id="KW-0442">Lipid degradation</keyword>
<keyword evidence="3" id="KW-0443">Lipid metabolism</keyword>
<protein>
    <submittedName>
        <fullName evidence="4">Alpha/beta hydrolase family protein</fullName>
    </submittedName>
</protein>
<gene>
    <name evidence="4" type="ORF">ACFSB2_17840</name>
</gene>
<dbReference type="Pfam" id="PF03403">
    <property type="entry name" value="PAF-AH_p_II"/>
    <property type="match status" value="1"/>
</dbReference>
<comment type="caution">
    <text evidence="4">The sequence shown here is derived from an EMBL/GenBank/DDBJ whole genome shotgun (WGS) entry which is preliminary data.</text>
</comment>
<evidence type="ECO:0000313" key="4">
    <source>
        <dbReference type="EMBL" id="MFD1676562.1"/>
    </source>
</evidence>
<accession>A0ABW4JJJ0</accession>
<dbReference type="RefSeq" id="WP_377944464.1">
    <property type="nucleotide sequence ID" value="NZ_JBHUCX010000069.1"/>
</dbReference>
<dbReference type="Gene3D" id="3.40.50.1820">
    <property type="entry name" value="alpha/beta hydrolase"/>
    <property type="match status" value="1"/>
</dbReference>